<feature type="transmembrane region" description="Helical" evidence="1">
    <location>
        <begin position="107"/>
        <end position="128"/>
    </location>
</feature>
<keyword evidence="4" id="KW-1185">Reference proteome</keyword>
<dbReference type="AlphaFoldDB" id="A0A833VYX2"/>
<evidence type="ECO:0000313" key="3">
    <source>
        <dbReference type="EMBL" id="KAF3337919.1"/>
    </source>
</evidence>
<dbReference type="Proteomes" id="UP000623129">
    <property type="component" value="Unassembled WGS sequence"/>
</dbReference>
<sequence>MCMFEYKSPRLAAILLGLSNSAVVVFGAAIAFAWLPLRQCSLREKVMMALLGDLAAVQVAAMVAMGRAQEVTAIARYIAAASENENGVGVGPTCEIFRRETKVNANYVLLLPTCLRIRVMFWLCVLYWKFLLRLDTS</sequence>
<protein>
    <recommendedName>
        <fullName evidence="2">DUF7358 domain-containing protein</fullName>
    </recommendedName>
</protein>
<feature type="transmembrane region" description="Helical" evidence="1">
    <location>
        <begin position="46"/>
        <end position="66"/>
    </location>
</feature>
<keyword evidence="1" id="KW-0812">Transmembrane</keyword>
<keyword evidence="1" id="KW-0472">Membrane</keyword>
<dbReference type="InterPro" id="IPR055782">
    <property type="entry name" value="DUF7358"/>
</dbReference>
<reference evidence="3" key="1">
    <citation type="submission" date="2020-01" db="EMBL/GenBank/DDBJ databases">
        <title>Genome sequence of Kobresia littledalei, the first chromosome-level genome in the family Cyperaceae.</title>
        <authorList>
            <person name="Qu G."/>
        </authorList>
    </citation>
    <scope>NUCLEOTIDE SEQUENCE</scope>
    <source>
        <strain evidence="3">C.B.Clarke</strain>
        <tissue evidence="3">Leaf</tissue>
    </source>
</reference>
<accession>A0A833VYX2</accession>
<dbReference type="EMBL" id="SWLB01000006">
    <property type="protein sequence ID" value="KAF3337919.1"/>
    <property type="molecule type" value="Genomic_DNA"/>
</dbReference>
<name>A0A833VYX2_9POAL</name>
<gene>
    <name evidence="3" type="ORF">FCM35_KLT18506</name>
</gene>
<evidence type="ECO:0000313" key="4">
    <source>
        <dbReference type="Proteomes" id="UP000623129"/>
    </source>
</evidence>
<evidence type="ECO:0000256" key="1">
    <source>
        <dbReference type="SAM" id="Phobius"/>
    </source>
</evidence>
<comment type="caution">
    <text evidence="3">The sequence shown here is derived from an EMBL/GenBank/DDBJ whole genome shotgun (WGS) entry which is preliminary data.</text>
</comment>
<proteinExistence type="predicted"/>
<keyword evidence="1" id="KW-1133">Transmembrane helix</keyword>
<organism evidence="3 4">
    <name type="scientific">Carex littledalei</name>
    <dbReference type="NCBI Taxonomy" id="544730"/>
    <lineage>
        <taxon>Eukaryota</taxon>
        <taxon>Viridiplantae</taxon>
        <taxon>Streptophyta</taxon>
        <taxon>Embryophyta</taxon>
        <taxon>Tracheophyta</taxon>
        <taxon>Spermatophyta</taxon>
        <taxon>Magnoliopsida</taxon>
        <taxon>Liliopsida</taxon>
        <taxon>Poales</taxon>
        <taxon>Cyperaceae</taxon>
        <taxon>Cyperoideae</taxon>
        <taxon>Cariceae</taxon>
        <taxon>Carex</taxon>
        <taxon>Carex subgen. Euthyceras</taxon>
    </lineage>
</organism>
<feature type="transmembrane region" description="Helical" evidence="1">
    <location>
        <begin position="12"/>
        <end position="34"/>
    </location>
</feature>
<dbReference type="Pfam" id="PF24057">
    <property type="entry name" value="DUF7358"/>
    <property type="match status" value="1"/>
</dbReference>
<evidence type="ECO:0000259" key="2">
    <source>
        <dbReference type="Pfam" id="PF24057"/>
    </source>
</evidence>
<feature type="domain" description="DUF7358" evidence="2">
    <location>
        <begin position="9"/>
        <end position="85"/>
    </location>
</feature>